<feature type="domain" description="DEAD-box RNA helicase Q" evidence="7">
    <location>
        <begin position="4"/>
        <end position="32"/>
    </location>
</feature>
<dbReference type="PANTHER" id="PTHR24031">
    <property type="entry name" value="RNA HELICASE"/>
    <property type="match status" value="1"/>
</dbReference>
<dbReference type="GO" id="GO:0005524">
    <property type="term" value="F:ATP binding"/>
    <property type="evidence" value="ECO:0007669"/>
    <property type="project" value="UniProtKB-UniRule"/>
</dbReference>
<organism evidence="8 9">
    <name type="scientific">Dibothriocephalus latus</name>
    <name type="common">Fish tapeworm</name>
    <name type="synonym">Diphyllobothrium latum</name>
    <dbReference type="NCBI Taxonomy" id="60516"/>
    <lineage>
        <taxon>Eukaryota</taxon>
        <taxon>Metazoa</taxon>
        <taxon>Spiralia</taxon>
        <taxon>Lophotrochozoa</taxon>
        <taxon>Platyhelminthes</taxon>
        <taxon>Cestoda</taxon>
        <taxon>Eucestoda</taxon>
        <taxon>Diphyllobothriidea</taxon>
        <taxon>Diphyllobothriidae</taxon>
        <taxon>Dibothriocephalus</taxon>
    </lineage>
</organism>
<dbReference type="InterPro" id="IPR011545">
    <property type="entry name" value="DEAD/DEAH_box_helicase_dom"/>
</dbReference>
<dbReference type="Gene3D" id="3.40.50.300">
    <property type="entry name" value="P-loop containing nucleotide triphosphate hydrolases"/>
    <property type="match status" value="1"/>
</dbReference>
<evidence type="ECO:0000256" key="5">
    <source>
        <dbReference type="PROSITE-ProRule" id="PRU00552"/>
    </source>
</evidence>
<keyword evidence="3 6" id="KW-0347">Helicase</keyword>
<evidence type="ECO:0000256" key="4">
    <source>
        <dbReference type="ARBA" id="ARBA00022840"/>
    </source>
</evidence>
<dbReference type="InterPro" id="IPR027417">
    <property type="entry name" value="P-loop_NTPase"/>
</dbReference>
<evidence type="ECO:0000256" key="3">
    <source>
        <dbReference type="ARBA" id="ARBA00022806"/>
    </source>
</evidence>
<comment type="catalytic activity">
    <reaction evidence="6">
        <text>ATP + H2O = ADP + phosphate + H(+)</text>
        <dbReference type="Rhea" id="RHEA:13065"/>
        <dbReference type="ChEBI" id="CHEBI:15377"/>
        <dbReference type="ChEBI" id="CHEBI:15378"/>
        <dbReference type="ChEBI" id="CHEBI:30616"/>
        <dbReference type="ChEBI" id="CHEBI:43474"/>
        <dbReference type="ChEBI" id="CHEBI:456216"/>
        <dbReference type="EC" id="3.6.4.13"/>
    </reaction>
</comment>
<name>A0A3P7LCS4_DIBLA</name>
<comment type="function">
    <text evidence="6">RNA helicase.</text>
</comment>
<dbReference type="SUPFAM" id="SSF52540">
    <property type="entry name" value="P-loop containing nucleoside triphosphate hydrolases"/>
    <property type="match status" value="1"/>
</dbReference>
<evidence type="ECO:0000313" key="9">
    <source>
        <dbReference type="Proteomes" id="UP000281553"/>
    </source>
</evidence>
<keyword evidence="9" id="KW-1185">Reference proteome</keyword>
<dbReference type="GO" id="GO:0003724">
    <property type="term" value="F:RNA helicase activity"/>
    <property type="evidence" value="ECO:0007669"/>
    <property type="project" value="UniProtKB-EC"/>
</dbReference>
<dbReference type="InterPro" id="IPR014014">
    <property type="entry name" value="RNA_helicase_DEAD_Q_motif"/>
</dbReference>
<reference evidence="8 9" key="1">
    <citation type="submission" date="2018-11" db="EMBL/GenBank/DDBJ databases">
        <authorList>
            <consortium name="Pathogen Informatics"/>
        </authorList>
    </citation>
    <scope>NUCLEOTIDE SEQUENCE [LARGE SCALE GENOMIC DNA]</scope>
</reference>
<evidence type="ECO:0000259" key="7">
    <source>
        <dbReference type="PROSITE" id="PS51195"/>
    </source>
</evidence>
<dbReference type="EC" id="3.6.4.13" evidence="6"/>
<dbReference type="GO" id="GO:0016787">
    <property type="term" value="F:hydrolase activity"/>
    <property type="evidence" value="ECO:0007669"/>
    <property type="project" value="UniProtKB-KW"/>
</dbReference>
<dbReference type="Pfam" id="PF00270">
    <property type="entry name" value="DEAD"/>
    <property type="match status" value="1"/>
</dbReference>
<evidence type="ECO:0000313" key="8">
    <source>
        <dbReference type="EMBL" id="VDN14845.1"/>
    </source>
</evidence>
<gene>
    <name evidence="8" type="ORF">DILT_LOCUS10676</name>
</gene>
<dbReference type="EMBL" id="UYRU01060562">
    <property type="protein sequence ID" value="VDN14845.1"/>
    <property type="molecule type" value="Genomic_DNA"/>
</dbReference>
<comment type="domain">
    <text evidence="6">The Q motif is unique to and characteristic of the DEAD box family of RNA helicases and controls ATP binding and hydrolysis.</text>
</comment>
<feature type="short sequence motif" description="Q motif" evidence="5">
    <location>
        <begin position="4"/>
        <end position="32"/>
    </location>
</feature>
<dbReference type="PROSITE" id="PS51195">
    <property type="entry name" value="Q_MOTIF"/>
    <property type="match status" value="1"/>
</dbReference>
<keyword evidence="1 6" id="KW-0547">Nucleotide-binding</keyword>
<keyword evidence="4 6" id="KW-0067">ATP-binding</keyword>
<keyword evidence="6" id="KW-0694">RNA-binding</keyword>
<dbReference type="Proteomes" id="UP000281553">
    <property type="component" value="Unassembled WGS sequence"/>
</dbReference>
<protein>
    <recommendedName>
        <fullName evidence="6">ATP-dependent RNA helicase</fullName>
        <ecNumber evidence="6">3.6.4.13</ecNumber>
    </recommendedName>
</protein>
<proteinExistence type="inferred from homology"/>
<evidence type="ECO:0000256" key="1">
    <source>
        <dbReference type="ARBA" id="ARBA00022741"/>
    </source>
</evidence>
<evidence type="ECO:0000256" key="2">
    <source>
        <dbReference type="ARBA" id="ARBA00022801"/>
    </source>
</evidence>
<evidence type="ECO:0000256" key="6">
    <source>
        <dbReference type="RuleBase" id="RU365068"/>
    </source>
</evidence>
<keyword evidence="2 6" id="KW-0378">Hydrolase</keyword>
<sequence length="82" mass="9081">MDMSMWKSLLISDDILKAIEDLKFEEPTPIQRHVLTLAIRNYADILGSAPTGSGKTLAFGVPLLMRVHEAKLKLEASVSLPF</sequence>
<dbReference type="AlphaFoldDB" id="A0A3P7LCS4"/>
<dbReference type="OrthoDB" id="4310724at2759"/>
<dbReference type="GO" id="GO:0003723">
    <property type="term" value="F:RNA binding"/>
    <property type="evidence" value="ECO:0007669"/>
    <property type="project" value="UniProtKB-UniRule"/>
</dbReference>
<comment type="similarity">
    <text evidence="6">Belongs to the DEAD box helicase family.</text>
</comment>
<accession>A0A3P7LCS4</accession>